<accession>A0A7W6KN77</accession>
<dbReference type="EMBL" id="JACIDZ010000009">
    <property type="protein sequence ID" value="MBB4122903.1"/>
    <property type="molecule type" value="Genomic_DNA"/>
</dbReference>
<evidence type="ECO:0000313" key="2">
    <source>
        <dbReference type="Proteomes" id="UP000530571"/>
    </source>
</evidence>
<dbReference type="AlphaFoldDB" id="A0A7W6KN77"/>
<sequence length="92" mass="9863">MRSLPPSWSGFWPFPSAARARDGNWWAAAPFQAEDAGTELTLGAAAVMDFAGNRYALTDGWWELPAYAASDAGKTVRQPAAIFDFSGDSYAG</sequence>
<dbReference type="RefSeq" id="WP_183487331.1">
    <property type="nucleotide sequence ID" value="NZ_JACIDZ010000009.1"/>
</dbReference>
<gene>
    <name evidence="1" type="ORF">GGR30_002838</name>
</gene>
<name>A0A7W6KN77_9HYPH</name>
<comment type="caution">
    <text evidence="1">The sequence shown here is derived from an EMBL/GenBank/DDBJ whole genome shotgun (WGS) entry which is preliminary data.</text>
</comment>
<evidence type="ECO:0000313" key="1">
    <source>
        <dbReference type="EMBL" id="MBB4122903.1"/>
    </source>
</evidence>
<dbReference type="Proteomes" id="UP000530571">
    <property type="component" value="Unassembled WGS sequence"/>
</dbReference>
<reference evidence="1 2" key="1">
    <citation type="submission" date="2020-08" db="EMBL/GenBank/DDBJ databases">
        <title>Genomic Encyclopedia of Type Strains, Phase IV (KMG-IV): sequencing the most valuable type-strain genomes for metagenomic binning, comparative biology and taxonomic classification.</title>
        <authorList>
            <person name="Goeker M."/>
        </authorList>
    </citation>
    <scope>NUCLEOTIDE SEQUENCE [LARGE SCALE GENOMIC DNA]</scope>
    <source>
        <strain evidence="1 2">DSM 28101</strain>
    </source>
</reference>
<proteinExistence type="predicted"/>
<organism evidence="1 2">
    <name type="scientific">Martelella radicis</name>
    <dbReference type="NCBI Taxonomy" id="1397476"/>
    <lineage>
        <taxon>Bacteria</taxon>
        <taxon>Pseudomonadati</taxon>
        <taxon>Pseudomonadota</taxon>
        <taxon>Alphaproteobacteria</taxon>
        <taxon>Hyphomicrobiales</taxon>
        <taxon>Aurantimonadaceae</taxon>
        <taxon>Martelella</taxon>
    </lineage>
</organism>
<keyword evidence="2" id="KW-1185">Reference proteome</keyword>
<protein>
    <submittedName>
        <fullName evidence="1">Uncharacterized protein</fullName>
    </submittedName>
</protein>